<organism evidence="2 3">
    <name type="scientific">Litorivivens lipolytica</name>
    <dbReference type="NCBI Taxonomy" id="1524264"/>
    <lineage>
        <taxon>Bacteria</taxon>
        <taxon>Pseudomonadati</taxon>
        <taxon>Pseudomonadota</taxon>
        <taxon>Gammaproteobacteria</taxon>
        <taxon>Litorivivens</taxon>
    </lineage>
</organism>
<dbReference type="RefSeq" id="WP_183409756.1">
    <property type="nucleotide sequence ID" value="NZ_JACHWY010000001.1"/>
</dbReference>
<dbReference type="InterPro" id="IPR051541">
    <property type="entry name" value="PTS_SugarTrans_NitroReg"/>
</dbReference>
<proteinExistence type="predicted"/>
<dbReference type="SUPFAM" id="SSF55804">
    <property type="entry name" value="Phoshotransferase/anion transport protein"/>
    <property type="match status" value="1"/>
</dbReference>
<evidence type="ECO:0000313" key="2">
    <source>
        <dbReference type="EMBL" id="MBB3047115.1"/>
    </source>
</evidence>
<dbReference type="GO" id="GO:0030295">
    <property type="term" value="F:protein kinase activator activity"/>
    <property type="evidence" value="ECO:0007669"/>
    <property type="project" value="TreeGrafter"/>
</dbReference>
<dbReference type="EMBL" id="JACHWY010000001">
    <property type="protein sequence ID" value="MBB3047115.1"/>
    <property type="molecule type" value="Genomic_DNA"/>
</dbReference>
<dbReference type="InterPro" id="IPR002178">
    <property type="entry name" value="PTS_EIIA_type-2_dom"/>
</dbReference>
<comment type="caution">
    <text evidence="2">The sequence shown here is derived from an EMBL/GenBank/DDBJ whole genome shotgun (WGS) entry which is preliminary data.</text>
</comment>
<accession>A0A7W4W4E0</accession>
<dbReference type="CDD" id="cd00211">
    <property type="entry name" value="PTS_IIA_fru"/>
    <property type="match status" value="1"/>
</dbReference>
<dbReference type="Gene3D" id="3.40.930.10">
    <property type="entry name" value="Mannitol-specific EII, Chain A"/>
    <property type="match status" value="1"/>
</dbReference>
<dbReference type="PANTHER" id="PTHR47738">
    <property type="entry name" value="PTS SYSTEM FRUCTOSE-LIKE EIIA COMPONENT-RELATED"/>
    <property type="match status" value="1"/>
</dbReference>
<evidence type="ECO:0000259" key="1">
    <source>
        <dbReference type="PROSITE" id="PS51094"/>
    </source>
</evidence>
<dbReference type="Proteomes" id="UP000537130">
    <property type="component" value="Unassembled WGS sequence"/>
</dbReference>
<feature type="domain" description="PTS EIIA type-2" evidence="1">
    <location>
        <begin position="5"/>
        <end position="150"/>
    </location>
</feature>
<sequence length="151" mass="16852">MLLEHFLTRERTYCGAASTSKKRLLEDLSQFISEDVPALNAQEIYTHLLNRERLGSTGIGFGVAIPHCRVSNCSSIVGALITLNEPVNFESVDDQPVDILFALVAPEEGHDEHLKALSSIAERLNNPEFRERLRSASDADQLFRNAIDYIP</sequence>
<dbReference type="AlphaFoldDB" id="A0A7W4W4E0"/>
<name>A0A7W4W4E0_9GAMM</name>
<protein>
    <submittedName>
        <fullName evidence="2">PTS system nitrogen regulatory IIA component</fullName>
    </submittedName>
</protein>
<evidence type="ECO:0000313" key="3">
    <source>
        <dbReference type="Proteomes" id="UP000537130"/>
    </source>
</evidence>
<dbReference type="InterPro" id="IPR016152">
    <property type="entry name" value="PTrfase/Anion_transptr"/>
</dbReference>
<reference evidence="2 3" key="1">
    <citation type="submission" date="2020-08" db="EMBL/GenBank/DDBJ databases">
        <title>Genomic Encyclopedia of Type Strains, Phase III (KMG-III): the genomes of soil and plant-associated and newly described type strains.</title>
        <authorList>
            <person name="Whitman W."/>
        </authorList>
    </citation>
    <scope>NUCLEOTIDE SEQUENCE [LARGE SCALE GENOMIC DNA]</scope>
    <source>
        <strain evidence="2 3">CECT 8654</strain>
    </source>
</reference>
<keyword evidence="3" id="KW-1185">Reference proteome</keyword>
<dbReference type="PANTHER" id="PTHR47738:SF1">
    <property type="entry name" value="NITROGEN REGULATORY PROTEIN"/>
    <property type="match status" value="1"/>
</dbReference>
<dbReference type="Pfam" id="PF00359">
    <property type="entry name" value="PTS_EIIA_2"/>
    <property type="match status" value="1"/>
</dbReference>
<gene>
    <name evidence="2" type="ORF">FHR99_001351</name>
</gene>
<dbReference type="PROSITE" id="PS51094">
    <property type="entry name" value="PTS_EIIA_TYPE_2"/>
    <property type="match status" value="1"/>
</dbReference>